<keyword evidence="5" id="KW-1185">Reference proteome</keyword>
<dbReference type="Pfam" id="PF01551">
    <property type="entry name" value="Peptidase_M23"/>
    <property type="match status" value="1"/>
</dbReference>
<name>A0ABS4GWI7_9BACL</name>
<sequence length="333" mass="38085">MSRFLVFLLILSLAFSPSSTVMAQEPQAKTKTADPEQEKFELYQRIGTLTGIPWYFLAGVDQYERNIKKKDSEALKRLISIDIPSGKWAGFLNPNPEDQWINSISFFNGMGKDGSGDQLADRQNNEDILYSFAVFLASYGYTEDDIRIGLWEYYKRDKAVEIISEYAQIYQTMGTTKLSGNAFPLPLHANYSYRSTWGDSRGWGGRRIHEGCDLFAGYGTPVRSVAYGYVEVKGWNRYGGWRVGIRDLNNVYHYYAHLGGFNKSVKIGDVVKPGDVIGWVGSSGYGNPGTSGKFPPHLHYGMYKDNGRTEWAFDPYPHLRKWEREEYRKKKKR</sequence>
<dbReference type="GO" id="GO:0016787">
    <property type="term" value="F:hydrolase activity"/>
    <property type="evidence" value="ECO:0007669"/>
    <property type="project" value="UniProtKB-KW"/>
</dbReference>
<evidence type="ECO:0000256" key="2">
    <source>
        <dbReference type="SAM" id="SignalP"/>
    </source>
</evidence>
<protein>
    <submittedName>
        <fullName evidence="4">Murein DD-endopeptidase MepM/ murein hydrolase activator NlpD</fullName>
    </submittedName>
</protein>
<evidence type="ECO:0000313" key="4">
    <source>
        <dbReference type="EMBL" id="MBP1934626.1"/>
    </source>
</evidence>
<keyword evidence="1 2" id="KW-0732">Signal</keyword>
<gene>
    <name evidence="4" type="ORF">J2Z37_004646</name>
</gene>
<evidence type="ECO:0000256" key="1">
    <source>
        <dbReference type="ARBA" id="ARBA00022729"/>
    </source>
</evidence>
<comment type="caution">
    <text evidence="4">The sequence shown here is derived from an EMBL/GenBank/DDBJ whole genome shotgun (WGS) entry which is preliminary data.</text>
</comment>
<dbReference type="Proteomes" id="UP001519343">
    <property type="component" value="Unassembled WGS sequence"/>
</dbReference>
<dbReference type="InterPro" id="IPR011055">
    <property type="entry name" value="Dup_hybrid_motif"/>
</dbReference>
<proteinExistence type="predicted"/>
<dbReference type="PANTHER" id="PTHR21666">
    <property type="entry name" value="PEPTIDASE-RELATED"/>
    <property type="match status" value="1"/>
</dbReference>
<dbReference type="Gene3D" id="2.70.70.10">
    <property type="entry name" value="Glucose Permease (Domain IIA)"/>
    <property type="match status" value="1"/>
</dbReference>
<organism evidence="4 5">
    <name type="scientific">Ammoniphilus resinae</name>
    <dbReference type="NCBI Taxonomy" id="861532"/>
    <lineage>
        <taxon>Bacteria</taxon>
        <taxon>Bacillati</taxon>
        <taxon>Bacillota</taxon>
        <taxon>Bacilli</taxon>
        <taxon>Bacillales</taxon>
        <taxon>Paenibacillaceae</taxon>
        <taxon>Aneurinibacillus group</taxon>
        <taxon>Ammoniphilus</taxon>
    </lineage>
</organism>
<dbReference type="PANTHER" id="PTHR21666:SF289">
    <property type="entry name" value="L-ALA--D-GLU ENDOPEPTIDASE"/>
    <property type="match status" value="1"/>
</dbReference>
<reference evidence="4 5" key="1">
    <citation type="submission" date="2021-03" db="EMBL/GenBank/DDBJ databases">
        <title>Genomic Encyclopedia of Type Strains, Phase IV (KMG-IV): sequencing the most valuable type-strain genomes for metagenomic binning, comparative biology and taxonomic classification.</title>
        <authorList>
            <person name="Goeker M."/>
        </authorList>
    </citation>
    <scope>NUCLEOTIDE SEQUENCE [LARGE SCALE GENOMIC DNA]</scope>
    <source>
        <strain evidence="4 5">DSM 24738</strain>
    </source>
</reference>
<evidence type="ECO:0000313" key="5">
    <source>
        <dbReference type="Proteomes" id="UP001519343"/>
    </source>
</evidence>
<dbReference type="InterPro" id="IPR016047">
    <property type="entry name" value="M23ase_b-sheet_dom"/>
</dbReference>
<evidence type="ECO:0000259" key="3">
    <source>
        <dbReference type="Pfam" id="PF01551"/>
    </source>
</evidence>
<feature type="chain" id="PRO_5045049118" evidence="2">
    <location>
        <begin position="24"/>
        <end position="333"/>
    </location>
</feature>
<keyword evidence="4" id="KW-0378">Hydrolase</keyword>
<dbReference type="InterPro" id="IPR050570">
    <property type="entry name" value="Cell_wall_metabolism_enzyme"/>
</dbReference>
<dbReference type="SUPFAM" id="SSF51261">
    <property type="entry name" value="Duplicated hybrid motif"/>
    <property type="match status" value="1"/>
</dbReference>
<feature type="signal peptide" evidence="2">
    <location>
        <begin position="1"/>
        <end position="23"/>
    </location>
</feature>
<feature type="domain" description="M23ase beta-sheet core" evidence="3">
    <location>
        <begin position="208"/>
        <end position="306"/>
    </location>
</feature>
<accession>A0ABS4GWI7</accession>
<dbReference type="CDD" id="cd12797">
    <property type="entry name" value="M23_peptidase"/>
    <property type="match status" value="1"/>
</dbReference>
<dbReference type="EMBL" id="JAGGKT010000024">
    <property type="protein sequence ID" value="MBP1934626.1"/>
    <property type="molecule type" value="Genomic_DNA"/>
</dbReference>